<evidence type="ECO:0000256" key="1">
    <source>
        <dbReference type="SAM" id="MobiDB-lite"/>
    </source>
</evidence>
<accession>D8LFQ8</accession>
<dbReference type="AlphaFoldDB" id="D8LFQ8"/>
<feature type="region of interest" description="Disordered" evidence="1">
    <location>
        <begin position="112"/>
        <end position="136"/>
    </location>
</feature>
<keyword evidence="3" id="KW-1185">Reference proteome</keyword>
<sequence length="383" mass="40937">MSALRVLVASLVSCLTITYIIGGNSQTWPSDAAAATAIASSDFLFSVDVVLDESAVAVPLGIRDGQTVAEAALGFCHEQGLDGAMQSALMPQLMKVLEDGITEVVGPPFPVGDEASIPSSDAERVASDAQRDVPDDSKLADPVLTLGISIDGNEERPLFYYTGQGLLMTVPLNVNGVETVLQIFRDSNAKDLASDFCRREEFGLEGSFLESCSSQMVDIVHRAVATYERQDDQSGEPPERTPFTFKVPVTLAGLQLHAEFKTTETPRTSARRFCTPNLPVIESALGLDAYEGEDEGRGEEESTGVGFFLSEGRKSLREACTVVVEDAINAVLLGMRERVLEAELTQANSTYSSSYDDSSDGWPQEGSARGAWAASQIAADTTA</sequence>
<evidence type="ECO:0000313" key="2">
    <source>
        <dbReference type="EMBL" id="CBN75632.1"/>
    </source>
</evidence>
<name>D8LFQ8_ECTSI</name>
<protein>
    <submittedName>
        <fullName evidence="2">Uncharacterized protein</fullName>
    </submittedName>
</protein>
<gene>
    <name evidence="2" type="ORF">Esi_0151_0023</name>
</gene>
<reference evidence="2 3" key="1">
    <citation type="journal article" date="2010" name="Nature">
        <title>The Ectocarpus genome and the independent evolution of multicellularity in brown algae.</title>
        <authorList>
            <person name="Cock J.M."/>
            <person name="Sterck L."/>
            <person name="Rouze P."/>
            <person name="Scornet D."/>
            <person name="Allen A.E."/>
            <person name="Amoutzias G."/>
            <person name="Anthouard V."/>
            <person name="Artiguenave F."/>
            <person name="Aury J.M."/>
            <person name="Badger J.H."/>
            <person name="Beszteri B."/>
            <person name="Billiau K."/>
            <person name="Bonnet E."/>
            <person name="Bothwell J.H."/>
            <person name="Bowler C."/>
            <person name="Boyen C."/>
            <person name="Brownlee C."/>
            <person name="Carrano C.J."/>
            <person name="Charrier B."/>
            <person name="Cho G.Y."/>
            <person name="Coelho S.M."/>
            <person name="Collen J."/>
            <person name="Corre E."/>
            <person name="Da Silva C."/>
            <person name="Delage L."/>
            <person name="Delaroque N."/>
            <person name="Dittami S.M."/>
            <person name="Doulbeau S."/>
            <person name="Elias M."/>
            <person name="Farnham G."/>
            <person name="Gachon C.M."/>
            <person name="Gschloessl B."/>
            <person name="Heesch S."/>
            <person name="Jabbari K."/>
            <person name="Jubin C."/>
            <person name="Kawai H."/>
            <person name="Kimura K."/>
            <person name="Kloareg B."/>
            <person name="Kupper F.C."/>
            <person name="Lang D."/>
            <person name="Le Bail A."/>
            <person name="Leblanc C."/>
            <person name="Lerouge P."/>
            <person name="Lohr M."/>
            <person name="Lopez P.J."/>
            <person name="Martens C."/>
            <person name="Maumus F."/>
            <person name="Michel G."/>
            <person name="Miranda-Saavedra D."/>
            <person name="Morales J."/>
            <person name="Moreau H."/>
            <person name="Motomura T."/>
            <person name="Nagasato C."/>
            <person name="Napoli C.A."/>
            <person name="Nelson D.R."/>
            <person name="Nyvall-Collen P."/>
            <person name="Peters A.F."/>
            <person name="Pommier C."/>
            <person name="Potin P."/>
            <person name="Poulain J."/>
            <person name="Quesneville H."/>
            <person name="Read B."/>
            <person name="Rensing S.A."/>
            <person name="Ritter A."/>
            <person name="Rousvoal S."/>
            <person name="Samanta M."/>
            <person name="Samson G."/>
            <person name="Schroeder D.C."/>
            <person name="Segurens B."/>
            <person name="Strittmatter M."/>
            <person name="Tonon T."/>
            <person name="Tregear J.W."/>
            <person name="Valentin K."/>
            <person name="von Dassow P."/>
            <person name="Yamagishi T."/>
            <person name="Van de Peer Y."/>
            <person name="Wincker P."/>
        </authorList>
    </citation>
    <scope>NUCLEOTIDE SEQUENCE [LARGE SCALE GENOMIC DNA]</scope>
    <source>
        <strain evidence="3">Ec32 / CCAP1310/4</strain>
    </source>
</reference>
<dbReference type="EMBL" id="FN649760">
    <property type="protein sequence ID" value="CBN75632.1"/>
    <property type="molecule type" value="Genomic_DNA"/>
</dbReference>
<proteinExistence type="predicted"/>
<evidence type="ECO:0000313" key="3">
    <source>
        <dbReference type="Proteomes" id="UP000002630"/>
    </source>
</evidence>
<organism evidence="2 3">
    <name type="scientific">Ectocarpus siliculosus</name>
    <name type="common">Brown alga</name>
    <name type="synonym">Conferva siliculosa</name>
    <dbReference type="NCBI Taxonomy" id="2880"/>
    <lineage>
        <taxon>Eukaryota</taxon>
        <taxon>Sar</taxon>
        <taxon>Stramenopiles</taxon>
        <taxon>Ochrophyta</taxon>
        <taxon>PX clade</taxon>
        <taxon>Phaeophyceae</taxon>
        <taxon>Ectocarpales</taxon>
        <taxon>Ectocarpaceae</taxon>
        <taxon>Ectocarpus</taxon>
    </lineage>
</organism>
<dbReference type="OrthoDB" id="10396057at2759"/>
<feature type="compositionally biased region" description="Basic and acidic residues" evidence="1">
    <location>
        <begin position="121"/>
        <end position="136"/>
    </location>
</feature>
<dbReference type="Proteomes" id="UP000002630">
    <property type="component" value="Unassembled WGS sequence"/>
</dbReference>
<feature type="region of interest" description="Disordered" evidence="1">
    <location>
        <begin position="350"/>
        <end position="383"/>
    </location>
</feature>
<dbReference type="InParanoid" id="D8LFQ8"/>